<name>A0A4V3AU82_9BURK</name>
<dbReference type="PROSITE" id="PS51186">
    <property type="entry name" value="GNAT"/>
    <property type="match status" value="1"/>
</dbReference>
<dbReference type="Gene3D" id="3.40.630.30">
    <property type="match status" value="1"/>
</dbReference>
<organism evidence="4 5">
    <name type="scientific">Sapientia aquatica</name>
    <dbReference type="NCBI Taxonomy" id="1549640"/>
    <lineage>
        <taxon>Bacteria</taxon>
        <taxon>Pseudomonadati</taxon>
        <taxon>Pseudomonadota</taxon>
        <taxon>Betaproteobacteria</taxon>
        <taxon>Burkholderiales</taxon>
        <taxon>Oxalobacteraceae</taxon>
        <taxon>Sapientia</taxon>
    </lineage>
</organism>
<feature type="domain" description="N-acetyltransferase" evidence="3">
    <location>
        <begin position="5"/>
        <end position="157"/>
    </location>
</feature>
<gene>
    <name evidence="4" type="ORF">E2I14_14725</name>
</gene>
<evidence type="ECO:0000256" key="2">
    <source>
        <dbReference type="ARBA" id="ARBA00023315"/>
    </source>
</evidence>
<protein>
    <submittedName>
        <fullName evidence="4">N-acetyltransferase</fullName>
    </submittedName>
</protein>
<proteinExistence type="predicted"/>
<dbReference type="SUPFAM" id="SSF55729">
    <property type="entry name" value="Acyl-CoA N-acyltransferases (Nat)"/>
    <property type="match status" value="1"/>
</dbReference>
<dbReference type="EMBL" id="SMYL01000009">
    <property type="protein sequence ID" value="TDK63463.1"/>
    <property type="molecule type" value="Genomic_DNA"/>
</dbReference>
<dbReference type="RefSeq" id="WP_133329882.1">
    <property type="nucleotide sequence ID" value="NZ_SMYL01000009.1"/>
</dbReference>
<keyword evidence="1 4" id="KW-0808">Transferase</keyword>
<evidence type="ECO:0000313" key="5">
    <source>
        <dbReference type="Proteomes" id="UP000294829"/>
    </source>
</evidence>
<keyword evidence="5" id="KW-1185">Reference proteome</keyword>
<reference evidence="4 5" key="1">
    <citation type="submission" date="2019-03" db="EMBL/GenBank/DDBJ databases">
        <title>Sapientia aquatica gen. nov., sp. nov., isolated from a crater lake.</title>
        <authorList>
            <person name="Felfoldi T."/>
            <person name="Szabo A."/>
            <person name="Toth E."/>
            <person name="Schumann P."/>
            <person name="Keki Z."/>
            <person name="Marialigeti K."/>
            <person name="Mathe I."/>
        </authorList>
    </citation>
    <scope>NUCLEOTIDE SEQUENCE [LARGE SCALE GENOMIC DNA]</scope>
    <source>
        <strain evidence="4 5">SA-152</strain>
    </source>
</reference>
<dbReference type="PANTHER" id="PTHR43877:SF2">
    <property type="entry name" value="AMINOALKYLPHOSPHONATE N-ACETYLTRANSFERASE-RELATED"/>
    <property type="match status" value="1"/>
</dbReference>
<evidence type="ECO:0000313" key="4">
    <source>
        <dbReference type="EMBL" id="TDK63463.1"/>
    </source>
</evidence>
<dbReference type="Pfam" id="PF00583">
    <property type="entry name" value="Acetyltransf_1"/>
    <property type="match status" value="1"/>
</dbReference>
<dbReference type="InterPro" id="IPR000182">
    <property type="entry name" value="GNAT_dom"/>
</dbReference>
<dbReference type="InterPro" id="IPR050832">
    <property type="entry name" value="Bact_Acetyltransf"/>
</dbReference>
<dbReference type="InterPro" id="IPR016181">
    <property type="entry name" value="Acyl_CoA_acyltransferase"/>
</dbReference>
<dbReference type="OrthoDB" id="9792929at2"/>
<dbReference type="AlphaFoldDB" id="A0A4V3AU82"/>
<evidence type="ECO:0000256" key="1">
    <source>
        <dbReference type="ARBA" id="ARBA00022679"/>
    </source>
</evidence>
<dbReference type="PANTHER" id="PTHR43877">
    <property type="entry name" value="AMINOALKYLPHOSPHONATE N-ACETYLTRANSFERASE-RELATED-RELATED"/>
    <property type="match status" value="1"/>
</dbReference>
<dbReference type="Proteomes" id="UP000294829">
    <property type="component" value="Unassembled WGS sequence"/>
</dbReference>
<accession>A0A4V3AU82</accession>
<dbReference type="GO" id="GO:0016747">
    <property type="term" value="F:acyltransferase activity, transferring groups other than amino-acyl groups"/>
    <property type="evidence" value="ECO:0007669"/>
    <property type="project" value="InterPro"/>
</dbReference>
<dbReference type="CDD" id="cd04301">
    <property type="entry name" value="NAT_SF"/>
    <property type="match status" value="1"/>
</dbReference>
<sequence>MPTNTTIRFAQEHDLAELASLFNAYRIFYEQPSDRAVAENFLRERMQHAESVILVADNPEAHPGHKLDGFCQLYPTFCSVEAKPIAVLYDLFVAPSARGRGVARRLMLAAQDYAKSSGKARLDLSTAKNNYTAQALYESLGYERDDVFYTYNLGIEK</sequence>
<comment type="caution">
    <text evidence="4">The sequence shown here is derived from an EMBL/GenBank/DDBJ whole genome shotgun (WGS) entry which is preliminary data.</text>
</comment>
<evidence type="ECO:0000259" key="3">
    <source>
        <dbReference type="PROSITE" id="PS51186"/>
    </source>
</evidence>
<keyword evidence="2" id="KW-0012">Acyltransferase</keyword>